<evidence type="ECO:0000256" key="2">
    <source>
        <dbReference type="ARBA" id="ARBA00008156"/>
    </source>
</evidence>
<dbReference type="InterPro" id="IPR018391">
    <property type="entry name" value="PQQ_b-propeller_rpt"/>
</dbReference>
<keyword evidence="3" id="KW-0560">Oxidoreductase</keyword>
<gene>
    <name evidence="5" type="ORF">METZ01_LOCUS313950</name>
</gene>
<dbReference type="SUPFAM" id="SSF50998">
    <property type="entry name" value="Quinoprotein alcohol dehydrogenase-like"/>
    <property type="match status" value="1"/>
</dbReference>
<accession>A0A382NJ20</accession>
<dbReference type="SMART" id="SM00564">
    <property type="entry name" value="PQQ"/>
    <property type="match status" value="3"/>
</dbReference>
<dbReference type="EMBL" id="UINC01100778">
    <property type="protein sequence ID" value="SVC61096.1"/>
    <property type="molecule type" value="Genomic_DNA"/>
</dbReference>
<dbReference type="AlphaFoldDB" id="A0A382NJ20"/>
<dbReference type="GO" id="GO:0016491">
    <property type="term" value="F:oxidoreductase activity"/>
    <property type="evidence" value="ECO:0007669"/>
    <property type="project" value="UniProtKB-KW"/>
</dbReference>
<evidence type="ECO:0000313" key="5">
    <source>
        <dbReference type="EMBL" id="SVC61096.1"/>
    </source>
</evidence>
<comment type="similarity">
    <text evidence="2">Belongs to the bacterial PQQ dehydrogenase family.</text>
</comment>
<reference evidence="5" key="1">
    <citation type="submission" date="2018-05" db="EMBL/GenBank/DDBJ databases">
        <authorList>
            <person name="Lanie J.A."/>
            <person name="Ng W.-L."/>
            <person name="Kazmierczak K.M."/>
            <person name="Andrzejewski T.M."/>
            <person name="Davidsen T.M."/>
            <person name="Wayne K.J."/>
            <person name="Tettelin H."/>
            <person name="Glass J.I."/>
            <person name="Rusch D."/>
            <person name="Podicherti R."/>
            <person name="Tsui H.-C.T."/>
            <person name="Winkler M.E."/>
        </authorList>
    </citation>
    <scope>NUCLEOTIDE SEQUENCE</scope>
</reference>
<name>A0A382NJ20_9ZZZZ</name>
<feature type="non-terminal residue" evidence="5">
    <location>
        <position position="324"/>
    </location>
</feature>
<dbReference type="PANTHER" id="PTHR32303">
    <property type="entry name" value="QUINOPROTEIN ALCOHOL DEHYDROGENASE (CYTOCHROME C)"/>
    <property type="match status" value="1"/>
</dbReference>
<sequence length="324" mass="35457">MKKIYWLLIINLVSCGGGGGGSSDTPNPPPITTTPTVASACTSEGGAPMVSQQLQWPHYSSDQYASRYLDTDKLTEANFSNLTLAWRWTSPTENLLASNSDLEAFWNESTPIMINGVLYVSSQFNHIVAINAETGQAIWTFDPQSYQAGRPPNHGFVHRGVAYWEKDNDKRIFVGTLDSFLYSIDACTGEVDLNFNNGGKVNLLEGLGRAINNDHYGVNSPPLVCKDTVVVGSSVMDYPAQYLNATSMAPGDVRAYDAITGQLKWQFHVIPHEGELGAETWKNNSYLEGAGVNVWSTFSCDEDLGIVYLPLTTPTNDHFGGDRL</sequence>
<dbReference type="InterPro" id="IPR002372">
    <property type="entry name" value="PQQ_rpt_dom"/>
</dbReference>
<comment type="cofactor">
    <cofactor evidence="1">
        <name>pyrroloquinoline quinone</name>
        <dbReference type="ChEBI" id="CHEBI:58442"/>
    </cofactor>
</comment>
<organism evidence="5">
    <name type="scientific">marine metagenome</name>
    <dbReference type="NCBI Taxonomy" id="408172"/>
    <lineage>
        <taxon>unclassified sequences</taxon>
        <taxon>metagenomes</taxon>
        <taxon>ecological metagenomes</taxon>
    </lineage>
</organism>
<evidence type="ECO:0000256" key="3">
    <source>
        <dbReference type="ARBA" id="ARBA00023002"/>
    </source>
</evidence>
<dbReference type="Pfam" id="PF01011">
    <property type="entry name" value="PQQ"/>
    <property type="match status" value="1"/>
</dbReference>
<dbReference type="Gene3D" id="2.140.10.10">
    <property type="entry name" value="Quinoprotein alcohol dehydrogenase-like superfamily"/>
    <property type="match status" value="1"/>
</dbReference>
<protein>
    <recommendedName>
        <fullName evidence="4">Pyrrolo-quinoline quinone repeat domain-containing protein</fullName>
    </recommendedName>
</protein>
<evidence type="ECO:0000259" key="4">
    <source>
        <dbReference type="Pfam" id="PF01011"/>
    </source>
</evidence>
<proteinExistence type="inferred from homology"/>
<feature type="domain" description="Pyrrolo-quinoline quinone repeat" evidence="4">
    <location>
        <begin position="56"/>
        <end position="323"/>
    </location>
</feature>
<evidence type="ECO:0000256" key="1">
    <source>
        <dbReference type="ARBA" id="ARBA00001931"/>
    </source>
</evidence>
<dbReference type="InterPro" id="IPR011047">
    <property type="entry name" value="Quinoprotein_ADH-like_sf"/>
</dbReference>